<accession>A0A250LK49</accession>
<dbReference type="EMBL" id="AP018359">
    <property type="protein sequence ID" value="BBA44923.1"/>
    <property type="molecule type" value="Genomic_DNA"/>
</dbReference>
<proteinExistence type="predicted"/>
<reference evidence="1" key="1">
    <citation type="journal article" date="2016" name="Biosci. Biotechnol. Biochem.">
        <title>Bioconversion of AHX to AOH by resting cells of Burkholderia contaminans CH-1.</title>
        <authorList>
            <person name="Choi J.H."/>
            <person name="Kikuchi A."/>
            <person name="Pumkaeo P."/>
            <person name="Hirai H."/>
            <person name="Tokuyama S."/>
            <person name="Kawagishi H."/>
        </authorList>
    </citation>
    <scope>NUCLEOTIDE SEQUENCE</scope>
    <source>
        <strain evidence="1">CH-1</strain>
    </source>
</reference>
<protein>
    <submittedName>
        <fullName evidence="1">Uncharacterized protein</fullName>
    </submittedName>
</protein>
<evidence type="ECO:0000313" key="2">
    <source>
        <dbReference type="EMBL" id="WFN22481.1"/>
    </source>
</evidence>
<organism evidence="1">
    <name type="scientific">Burkholderia contaminans</name>
    <dbReference type="NCBI Taxonomy" id="488447"/>
    <lineage>
        <taxon>Bacteria</taxon>
        <taxon>Pseudomonadati</taxon>
        <taxon>Pseudomonadota</taxon>
        <taxon>Betaproteobacteria</taxon>
        <taxon>Burkholderiales</taxon>
        <taxon>Burkholderiaceae</taxon>
        <taxon>Burkholderia</taxon>
        <taxon>Burkholderia cepacia complex</taxon>
    </lineage>
</organism>
<name>A0A250LK49_9BURK</name>
<dbReference type="GeneID" id="93194430"/>
<dbReference type="RefSeq" id="WP_223274488.1">
    <property type="nucleotide sequence ID" value="NZ_AP018359.1"/>
</dbReference>
<dbReference type="Proteomes" id="UP001220209">
    <property type="component" value="Chromosome 3"/>
</dbReference>
<dbReference type="AlphaFoldDB" id="A0A250LK49"/>
<reference evidence="2 3" key="3">
    <citation type="submission" date="2021-12" db="EMBL/GenBank/DDBJ databases">
        <title>Genomic and phenotypic characterization of three Burkholderia contaminans isolates recovered from different sources.</title>
        <authorList>
            <person name="Lopez De Volder A."/>
            <person name="Fan Y."/>
            <person name="Nunvar J."/>
            <person name="Herrera T."/>
            <person name="Timp W."/>
            <person name="Degrossi J."/>
        </authorList>
    </citation>
    <scope>NUCLEOTIDE SEQUENCE [LARGE SCALE GENOMIC DNA]</scope>
    <source>
        <strain evidence="2 3">LMG 23361</strain>
    </source>
</reference>
<reference evidence="1" key="2">
    <citation type="journal article" date="2017" name="Genome Announc.">
        <title>High-Quality Draft Genome Sequence of Burkholderia contaminans CH-1, a Gram-Negative Bacterium That Metabolizes 2-Azahypoxanthine, a Plant Growth-Regulating Compound.</title>
        <authorList>
            <person name="Choi J.-H."/>
            <person name="Sugiura H."/>
            <person name="Moriuchi R."/>
            <person name="Kawagishi H."/>
            <person name="Dohra H."/>
        </authorList>
    </citation>
    <scope>NUCLEOTIDE SEQUENCE</scope>
    <source>
        <strain evidence="1">CH-1</strain>
    </source>
</reference>
<evidence type="ECO:0000313" key="3">
    <source>
        <dbReference type="Proteomes" id="UP001220209"/>
    </source>
</evidence>
<evidence type="ECO:0000313" key="1">
    <source>
        <dbReference type="EMBL" id="BBA44923.1"/>
    </source>
</evidence>
<gene>
    <name evidence="1" type="ORF">BCCH1_74270</name>
    <name evidence="2" type="ORF">LXE91_38025</name>
</gene>
<sequence length="315" mass="34459">MFNSNRGCVPLSFRLRSIAFAVTISTQLEMTTRSGRPAMQTKAIKKATILFARVNRATADRSRQRPAAVCATVGLLLVASVFSGCAPLSASAPADPQQQAVAEQRNANALYSRKVLAYKPMFENPGGYGRAQILDAYEAVLQQYSVAAIVYARIIYPEARQALPPSLQPLPAPSGPVTLAVVNRDYEHVLGMSAALWEMDMAANFGRPSKLPIPKYTGPVLVMPPLPPFPPLQGVRDPKFARLVTMTKKVDDAQKADLAREHAAIEQQYAEQAAWRARHPMGQYDNLDPRTGLPYAPPPQETQRWCMMGGGRVPC</sequence>
<dbReference type="EMBL" id="CP090642">
    <property type="protein sequence ID" value="WFN22481.1"/>
    <property type="molecule type" value="Genomic_DNA"/>
</dbReference>